<keyword evidence="1" id="KW-0812">Transmembrane</keyword>
<feature type="transmembrane region" description="Helical" evidence="1">
    <location>
        <begin position="20"/>
        <end position="38"/>
    </location>
</feature>
<proteinExistence type="predicted"/>
<evidence type="ECO:0000256" key="1">
    <source>
        <dbReference type="SAM" id="Phobius"/>
    </source>
</evidence>
<dbReference type="Proteomes" id="UP000246250">
    <property type="component" value="Segment"/>
</dbReference>
<evidence type="ECO:0000313" key="3">
    <source>
        <dbReference type="Proteomes" id="UP000246250"/>
    </source>
</evidence>
<accession>A0A2S1PG11</accession>
<protein>
    <submittedName>
        <fullName evidence="2">Uncharacterized protein</fullName>
    </submittedName>
</protein>
<dbReference type="RefSeq" id="YP_010659308.1">
    <property type="nucleotide sequence ID" value="NC_070866.1"/>
</dbReference>
<organism evidence="2 3">
    <name type="scientific">Pseudomonas phage 98PfluR60PP</name>
    <dbReference type="NCBI Taxonomy" id="2163965"/>
    <lineage>
        <taxon>Viruses</taxon>
        <taxon>Duplodnaviria</taxon>
        <taxon>Heunggongvirae</taxon>
        <taxon>Uroviricota</taxon>
        <taxon>Caudoviricetes</taxon>
        <taxon>Schitoviridae</taxon>
        <taxon>Littlefixvirus</taxon>
        <taxon>Littlefixvirus 98Pflur60pp</taxon>
    </lineage>
</organism>
<keyword evidence="1" id="KW-1133">Transmembrane helix</keyword>
<reference evidence="2 3" key="1">
    <citation type="submission" date="2018-04" db="EMBL/GenBank/DDBJ databases">
        <title>Complete genome sequences of new Aeromonas and Pseudomonas phages promising in phage therapy dedicated to aquaculture.</title>
        <authorList>
            <person name="Kolsut J."/>
            <person name="Wojcik E."/>
            <person name="Wojtasik A."/>
            <person name="Dastych J."/>
        </authorList>
    </citation>
    <scope>NUCLEOTIDE SEQUENCE [LARGE SCALE GENOMIC DNA]</scope>
</reference>
<evidence type="ECO:0000313" key="2">
    <source>
        <dbReference type="EMBL" id="AWH15504.1"/>
    </source>
</evidence>
<sequence length="41" mass="4675">MNESSNFTETKPDVCMSNFWKWGVIIILIIIVIAFFSGPPE</sequence>
<dbReference type="EMBL" id="MH179480">
    <property type="protein sequence ID" value="AWH15504.1"/>
    <property type="molecule type" value="Genomic_DNA"/>
</dbReference>
<keyword evidence="1" id="KW-0472">Membrane</keyword>
<name>A0A2S1PG11_9CAUD</name>
<dbReference type="KEGG" id="vg:77935276"/>
<keyword evidence="3" id="KW-1185">Reference proteome</keyword>
<dbReference type="GeneID" id="77935276"/>